<dbReference type="GeneTree" id="ENSGT01150000286931"/>
<dbReference type="Gene3D" id="4.10.830.40">
    <property type="match status" value="1"/>
</dbReference>
<dbReference type="SMART" id="SM00184">
    <property type="entry name" value="RING"/>
    <property type="match status" value="1"/>
</dbReference>
<dbReference type="AlphaFoldDB" id="A0A3B4GK58"/>
<evidence type="ECO:0000256" key="1">
    <source>
        <dbReference type="ARBA" id="ARBA00022723"/>
    </source>
</evidence>
<dbReference type="InterPro" id="IPR017907">
    <property type="entry name" value="Znf_RING_CS"/>
</dbReference>
<evidence type="ECO:0000259" key="5">
    <source>
        <dbReference type="PROSITE" id="PS50089"/>
    </source>
</evidence>
<dbReference type="GO" id="GO:0008270">
    <property type="term" value="F:zinc ion binding"/>
    <property type="evidence" value="ECO:0007669"/>
    <property type="project" value="UniProtKB-KW"/>
</dbReference>
<dbReference type="InterPro" id="IPR000315">
    <property type="entry name" value="Znf_B-box"/>
</dbReference>
<evidence type="ECO:0000256" key="3">
    <source>
        <dbReference type="ARBA" id="ARBA00022833"/>
    </source>
</evidence>
<protein>
    <submittedName>
        <fullName evidence="7">FinTRIM family, member 67</fullName>
    </submittedName>
</protein>
<dbReference type="GO" id="GO:0005737">
    <property type="term" value="C:cytoplasm"/>
    <property type="evidence" value="ECO:0007669"/>
    <property type="project" value="Ensembl"/>
</dbReference>
<keyword evidence="1" id="KW-0479">Metal-binding</keyword>
<evidence type="ECO:0000256" key="2">
    <source>
        <dbReference type="ARBA" id="ARBA00022771"/>
    </source>
</evidence>
<organism evidence="7">
    <name type="scientific">Pundamilia nyererei</name>
    <dbReference type="NCBI Taxonomy" id="303518"/>
    <lineage>
        <taxon>Eukaryota</taxon>
        <taxon>Metazoa</taxon>
        <taxon>Chordata</taxon>
        <taxon>Craniata</taxon>
        <taxon>Vertebrata</taxon>
        <taxon>Euteleostomi</taxon>
        <taxon>Actinopterygii</taxon>
        <taxon>Neopterygii</taxon>
        <taxon>Teleostei</taxon>
        <taxon>Neoteleostei</taxon>
        <taxon>Acanthomorphata</taxon>
        <taxon>Ovalentaria</taxon>
        <taxon>Cichlomorphae</taxon>
        <taxon>Cichliformes</taxon>
        <taxon>Cichlidae</taxon>
        <taxon>African cichlids</taxon>
        <taxon>Pseudocrenilabrinae</taxon>
        <taxon>Haplochromini</taxon>
        <taxon>Pundamilia</taxon>
    </lineage>
</organism>
<dbReference type="Pfam" id="PF15227">
    <property type="entry name" value="zf-C3HC4_4"/>
    <property type="match status" value="1"/>
</dbReference>
<dbReference type="CDD" id="cd19769">
    <property type="entry name" value="Bbox2_TRIM16-like"/>
    <property type="match status" value="1"/>
</dbReference>
<feature type="domain" description="B box-type" evidence="6">
    <location>
        <begin position="152"/>
        <end position="192"/>
    </location>
</feature>
<dbReference type="STRING" id="303518.ENSPNYP00000022539"/>
<dbReference type="PROSITE" id="PS50089">
    <property type="entry name" value="ZF_RING_2"/>
    <property type="match status" value="1"/>
</dbReference>
<evidence type="ECO:0000313" key="7">
    <source>
        <dbReference type="Ensembl" id="ENSPNYP00000022539.1"/>
    </source>
</evidence>
<keyword evidence="3" id="KW-0862">Zinc</keyword>
<keyword evidence="2 4" id="KW-0863">Zinc-finger</keyword>
<dbReference type="Gene3D" id="3.30.160.60">
    <property type="entry name" value="Classic Zinc Finger"/>
    <property type="match status" value="1"/>
</dbReference>
<evidence type="ECO:0000256" key="4">
    <source>
        <dbReference type="PROSITE-ProRule" id="PRU00024"/>
    </source>
</evidence>
<dbReference type="PROSITE" id="PS50119">
    <property type="entry name" value="ZF_BBOX"/>
    <property type="match status" value="1"/>
</dbReference>
<name>A0A3B4GK58_9CICH</name>
<dbReference type="Pfam" id="PF00643">
    <property type="entry name" value="zf-B_box"/>
    <property type="match status" value="1"/>
</dbReference>
<dbReference type="PANTHER" id="PTHR25465">
    <property type="entry name" value="B-BOX DOMAIN CONTAINING"/>
    <property type="match status" value="1"/>
</dbReference>
<dbReference type="InterPro" id="IPR001841">
    <property type="entry name" value="Znf_RING"/>
</dbReference>
<sequence>MAQAGVLLDKDQFNCSICLDVLKDPVTIPCGHSYCSGCIQNYWDQDDYLGVYVCPQCRQNFNPRPLLARNTILADVVEIFKNTTLQDAAAPTAGRTFAEAGDVECDVCIGLKSKAVSSCLVCLASYCDDHVRPHYESSAFKKHKLVAASKRLQETICPRHDKLLEVYCRTDKRCICSLCLTDEHKGHDTVLAEEEIQQKKVITSPELHRGRKPPTWSSFPFF</sequence>
<dbReference type="Ensembl" id="ENSPNYT00000023090.1">
    <property type="protein sequence ID" value="ENSPNYP00000022539.1"/>
    <property type="gene ID" value="ENSPNYG00000017006.1"/>
</dbReference>
<evidence type="ECO:0000259" key="6">
    <source>
        <dbReference type="PROSITE" id="PS50119"/>
    </source>
</evidence>
<dbReference type="SMART" id="SM00336">
    <property type="entry name" value="BBOX"/>
    <property type="match status" value="1"/>
</dbReference>
<dbReference type="PROSITE" id="PS00518">
    <property type="entry name" value="ZF_RING_1"/>
    <property type="match status" value="1"/>
</dbReference>
<dbReference type="SUPFAM" id="SSF57845">
    <property type="entry name" value="B-box zinc-binding domain"/>
    <property type="match status" value="1"/>
</dbReference>
<dbReference type="InterPro" id="IPR051051">
    <property type="entry name" value="E3_ubiq-ligase_TRIM/RNF"/>
</dbReference>
<accession>A0A3B4GK58</accession>
<feature type="domain" description="RING-type" evidence="5">
    <location>
        <begin position="15"/>
        <end position="58"/>
    </location>
</feature>
<dbReference type="PANTHER" id="PTHR25465:SF75">
    <property type="entry name" value="E3 UBIQUITIN_ISG15 LIGASE TRIM25-RELATED"/>
    <property type="match status" value="1"/>
</dbReference>
<proteinExistence type="predicted"/>
<dbReference type="SUPFAM" id="SSF57850">
    <property type="entry name" value="RING/U-box"/>
    <property type="match status" value="1"/>
</dbReference>
<dbReference type="InterPro" id="IPR013083">
    <property type="entry name" value="Znf_RING/FYVE/PHD"/>
</dbReference>
<dbReference type="Gene3D" id="3.30.40.10">
    <property type="entry name" value="Zinc/RING finger domain, C3HC4 (zinc finger)"/>
    <property type="match status" value="1"/>
</dbReference>
<reference evidence="7" key="1">
    <citation type="submission" date="2023-09" db="UniProtKB">
        <authorList>
            <consortium name="Ensembl"/>
        </authorList>
    </citation>
    <scope>IDENTIFICATION</scope>
</reference>